<reference evidence="2 3" key="1">
    <citation type="journal article" date="2017" name="Int. J. Syst. Evol. Microbiol.">
        <title>Jeotgalibaca porci sp. nov. and Jeotgalibaca arthritidis sp. nov., isolated from pigs, and emended description of the genus Jeotgalibaca.</title>
        <authorList>
            <person name="Zamora L."/>
            <person name="Perez-Sancho M."/>
            <person name="Dominguez L."/>
            <person name="Fernandez-Garayzabal J.F."/>
            <person name="Vela A.I."/>
        </authorList>
    </citation>
    <scope>NUCLEOTIDE SEQUENCE [LARGE SCALE GENOMIC DNA]</scope>
    <source>
        <strain evidence="2 3">CECT 9157</strain>
    </source>
</reference>
<accession>A0A6G7K8N6</accession>
<keyword evidence="1" id="KW-1133">Transmembrane helix</keyword>
<dbReference type="KEGG" id="jar:G7057_03330"/>
<dbReference type="AlphaFoldDB" id="A0A6G7K8N6"/>
<keyword evidence="3" id="KW-1185">Reference proteome</keyword>
<feature type="transmembrane region" description="Helical" evidence="1">
    <location>
        <begin position="40"/>
        <end position="62"/>
    </location>
</feature>
<proteinExistence type="predicted"/>
<keyword evidence="1" id="KW-0812">Transmembrane</keyword>
<dbReference type="Proteomes" id="UP000501451">
    <property type="component" value="Chromosome"/>
</dbReference>
<dbReference type="RefSeq" id="WP_166161325.1">
    <property type="nucleotide sequence ID" value="NZ_CP049740.1"/>
</dbReference>
<protein>
    <submittedName>
        <fullName evidence="2">Uncharacterized protein</fullName>
    </submittedName>
</protein>
<evidence type="ECO:0000313" key="3">
    <source>
        <dbReference type="Proteomes" id="UP000501451"/>
    </source>
</evidence>
<feature type="transmembrane region" description="Helical" evidence="1">
    <location>
        <begin position="7"/>
        <end position="28"/>
    </location>
</feature>
<name>A0A6G7K8N6_9LACT</name>
<gene>
    <name evidence="2" type="ORF">G7057_03330</name>
</gene>
<sequence>MKKIFIYIPILISLIITIILIIIPSALIPNGYELAIDGYILSRTLCILYLLNLLSKIGFYFLKKHSNNNLNNS</sequence>
<evidence type="ECO:0000313" key="2">
    <source>
        <dbReference type="EMBL" id="QII81602.1"/>
    </source>
</evidence>
<organism evidence="2 3">
    <name type="scientific">Jeotgalibaca arthritidis</name>
    <dbReference type="NCBI Taxonomy" id="1868794"/>
    <lineage>
        <taxon>Bacteria</taxon>
        <taxon>Bacillati</taxon>
        <taxon>Bacillota</taxon>
        <taxon>Bacilli</taxon>
        <taxon>Lactobacillales</taxon>
        <taxon>Carnobacteriaceae</taxon>
        <taxon>Jeotgalibaca</taxon>
    </lineage>
</organism>
<keyword evidence="1" id="KW-0472">Membrane</keyword>
<evidence type="ECO:0000256" key="1">
    <source>
        <dbReference type="SAM" id="Phobius"/>
    </source>
</evidence>
<dbReference type="EMBL" id="CP049740">
    <property type="protein sequence ID" value="QII81602.1"/>
    <property type="molecule type" value="Genomic_DNA"/>
</dbReference>